<keyword evidence="3" id="KW-1185">Reference proteome</keyword>
<dbReference type="AlphaFoldDB" id="A0A7G2CE47"/>
<evidence type="ECO:0000313" key="2">
    <source>
        <dbReference type="EMBL" id="CAD2217769.1"/>
    </source>
</evidence>
<protein>
    <submittedName>
        <fullName evidence="2">Uncharacterized protein</fullName>
    </submittedName>
</protein>
<dbReference type="VEuPathDB" id="TriTrypDB:ADEAN_000524900"/>
<dbReference type="OrthoDB" id="278802at2759"/>
<name>A0A7G2CE47_9TRYP</name>
<dbReference type="EMBL" id="LR877153">
    <property type="protein sequence ID" value="CAD2217769.1"/>
    <property type="molecule type" value="Genomic_DNA"/>
</dbReference>
<accession>A0A7G2CE47</accession>
<gene>
    <name evidence="2" type="ORF">ADEAN_000524900</name>
</gene>
<dbReference type="Proteomes" id="UP000515908">
    <property type="component" value="Chromosome 09"/>
</dbReference>
<feature type="compositionally biased region" description="Basic and acidic residues" evidence="1">
    <location>
        <begin position="23"/>
        <end position="38"/>
    </location>
</feature>
<evidence type="ECO:0000256" key="1">
    <source>
        <dbReference type="SAM" id="MobiDB-lite"/>
    </source>
</evidence>
<reference evidence="2 3" key="1">
    <citation type="submission" date="2020-08" db="EMBL/GenBank/DDBJ databases">
        <authorList>
            <person name="Newling K."/>
            <person name="Davey J."/>
            <person name="Forrester S."/>
        </authorList>
    </citation>
    <scope>NUCLEOTIDE SEQUENCE [LARGE SCALE GENOMIC DNA]</scope>
    <source>
        <strain evidence="3">Crithidia deanei Carvalho (ATCC PRA-265)</strain>
    </source>
</reference>
<feature type="region of interest" description="Disordered" evidence="1">
    <location>
        <begin position="1"/>
        <end position="104"/>
    </location>
</feature>
<evidence type="ECO:0000313" key="3">
    <source>
        <dbReference type="Proteomes" id="UP000515908"/>
    </source>
</evidence>
<sequence length="192" mass="21511">MLEEKTRQEAALMHLAKPPKRQKTAEVEKKAEKPEKSAPTKGKRKEQPPLPKRGGRPAHTNDDDVSEDELVQDNMVQRQKLRQTRQPVESSDEDSATEGELVIENNPSTFRKTAAPARPTAGEDDTWDEATLERRIASIVQLYDPVTVATVAKKLSGVGYSDPDMTGTVEAVLRKFQQRQLLFFDNGIAYLL</sequence>
<organism evidence="2 3">
    <name type="scientific">Angomonas deanei</name>
    <dbReference type="NCBI Taxonomy" id="59799"/>
    <lineage>
        <taxon>Eukaryota</taxon>
        <taxon>Discoba</taxon>
        <taxon>Euglenozoa</taxon>
        <taxon>Kinetoplastea</taxon>
        <taxon>Metakinetoplastina</taxon>
        <taxon>Trypanosomatida</taxon>
        <taxon>Trypanosomatidae</taxon>
        <taxon>Strigomonadinae</taxon>
        <taxon>Angomonas</taxon>
    </lineage>
</organism>
<proteinExistence type="predicted"/>